<name>A0A553PMB3_TIGCA</name>
<feature type="domain" description="Ig-like" evidence="13">
    <location>
        <begin position="1309"/>
        <end position="1402"/>
    </location>
</feature>
<evidence type="ECO:0000313" key="15">
    <source>
        <dbReference type="EMBL" id="TRY78806.1"/>
    </source>
</evidence>
<dbReference type="CDD" id="cd00063">
    <property type="entry name" value="FN3"/>
    <property type="match status" value="6"/>
</dbReference>
<feature type="domain" description="Ig-like" evidence="13">
    <location>
        <begin position="1886"/>
        <end position="1979"/>
    </location>
</feature>
<comment type="subcellular location">
    <subcellularLocation>
        <location evidence="1">Membrane</location>
        <topology evidence="1">Single-pass type I membrane protein</topology>
    </subcellularLocation>
</comment>
<keyword evidence="9" id="KW-0325">Glycoprotein</keyword>
<evidence type="ECO:0000256" key="1">
    <source>
        <dbReference type="ARBA" id="ARBA00004479"/>
    </source>
</evidence>
<dbReference type="CDD" id="cd20958">
    <property type="entry name" value="IgI_5_Dscam"/>
    <property type="match status" value="1"/>
</dbReference>
<evidence type="ECO:0000256" key="12">
    <source>
        <dbReference type="SAM" id="Phobius"/>
    </source>
</evidence>
<dbReference type="SUPFAM" id="SSF49265">
    <property type="entry name" value="Fibronectin type III"/>
    <property type="match status" value="3"/>
</dbReference>
<dbReference type="GO" id="GO:0009653">
    <property type="term" value="P:anatomical structure morphogenesis"/>
    <property type="evidence" value="ECO:0007669"/>
    <property type="project" value="UniProtKB-ARBA"/>
</dbReference>
<comment type="caution">
    <text evidence="15">The sequence shown here is derived from an EMBL/GenBank/DDBJ whole genome shotgun (WGS) entry which is preliminary data.</text>
</comment>
<feature type="domain" description="Ig-like" evidence="13">
    <location>
        <begin position="2462"/>
        <end position="2555"/>
    </location>
</feature>
<dbReference type="InterPro" id="IPR003961">
    <property type="entry name" value="FN3_dom"/>
</dbReference>
<evidence type="ECO:0000256" key="5">
    <source>
        <dbReference type="ARBA" id="ARBA00022889"/>
    </source>
</evidence>
<keyword evidence="16" id="KW-1185">Reference proteome</keyword>
<dbReference type="GO" id="GO:0005911">
    <property type="term" value="C:cell-cell junction"/>
    <property type="evidence" value="ECO:0007669"/>
    <property type="project" value="TreeGrafter"/>
</dbReference>
<feature type="domain" description="Ig-like" evidence="13">
    <location>
        <begin position="1124"/>
        <end position="1218"/>
    </location>
</feature>
<dbReference type="InterPro" id="IPR007110">
    <property type="entry name" value="Ig-like_dom"/>
</dbReference>
<dbReference type="EMBL" id="VCGU01000003">
    <property type="protein sequence ID" value="TRY78806.1"/>
    <property type="molecule type" value="Genomic_DNA"/>
</dbReference>
<evidence type="ECO:0000313" key="16">
    <source>
        <dbReference type="Proteomes" id="UP000318571"/>
    </source>
</evidence>
<feature type="domain" description="Fibronectin type-III" evidence="14">
    <location>
        <begin position="2859"/>
        <end position="2954"/>
    </location>
</feature>
<feature type="transmembrane region" description="Helical" evidence="12">
    <location>
        <begin position="3579"/>
        <end position="3600"/>
    </location>
</feature>
<dbReference type="Pfam" id="PF25059">
    <property type="entry name" value="FN3_DSCAM-DSCAML_C"/>
    <property type="match status" value="1"/>
</dbReference>
<reference evidence="15 16" key="1">
    <citation type="journal article" date="2018" name="Nat. Ecol. Evol.">
        <title>Genomic signatures of mitonuclear coevolution across populations of Tigriopus californicus.</title>
        <authorList>
            <person name="Barreto F.S."/>
            <person name="Watson E.T."/>
            <person name="Lima T.G."/>
            <person name="Willett C.S."/>
            <person name="Edmands S."/>
            <person name="Li W."/>
            <person name="Burton R.S."/>
        </authorList>
    </citation>
    <scope>NUCLEOTIDE SEQUENCE [LARGE SCALE GENOMIC DNA]</scope>
    <source>
        <strain evidence="15 16">San Diego</strain>
    </source>
</reference>
<dbReference type="Pfam" id="PF12355">
    <property type="entry name" value="Dscam_C"/>
    <property type="match status" value="1"/>
</dbReference>
<feature type="domain" description="Ig-like" evidence="13">
    <location>
        <begin position="1790"/>
        <end position="1881"/>
    </location>
</feature>
<feature type="domain" description="Ig-like" evidence="13">
    <location>
        <begin position="1691"/>
        <end position="1785"/>
    </location>
</feature>
<dbReference type="OMA" id="YRHSGTY"/>
<feature type="domain" description="Ig-like" evidence="13">
    <location>
        <begin position="2174"/>
        <end position="2267"/>
    </location>
</feature>
<evidence type="ECO:0000256" key="10">
    <source>
        <dbReference type="ARBA" id="ARBA00023319"/>
    </source>
</evidence>
<keyword evidence="4" id="KW-0677">Repeat</keyword>
<feature type="domain" description="Ig-like" evidence="13">
    <location>
        <begin position="1222"/>
        <end position="1301"/>
    </location>
</feature>
<feature type="domain" description="Ig-like" evidence="13">
    <location>
        <begin position="2270"/>
        <end position="2363"/>
    </location>
</feature>
<feature type="domain" description="Ig-like" evidence="13">
    <location>
        <begin position="823"/>
        <end position="926"/>
    </location>
</feature>
<dbReference type="InterPro" id="IPR051275">
    <property type="entry name" value="Cell_adhesion_signaling"/>
</dbReference>
<keyword evidence="10" id="KW-0393">Immunoglobulin domain</keyword>
<feature type="domain" description="Ig-like" evidence="13">
    <location>
        <begin position="2078"/>
        <end position="2169"/>
    </location>
</feature>
<evidence type="ECO:0000259" key="14">
    <source>
        <dbReference type="PROSITE" id="PS50853"/>
    </source>
</evidence>
<feature type="region of interest" description="Disordered" evidence="11">
    <location>
        <begin position="3863"/>
        <end position="3994"/>
    </location>
</feature>
<dbReference type="FunFam" id="2.60.40.10:FF:000333">
    <property type="entry name" value="Down syndrome cell adhesion molecule"/>
    <property type="match status" value="3"/>
</dbReference>
<feature type="compositionally biased region" description="Polar residues" evidence="11">
    <location>
        <begin position="3977"/>
        <end position="3988"/>
    </location>
</feature>
<dbReference type="PANTHER" id="PTHR11640:SF31">
    <property type="entry name" value="IRREGULAR CHIASM C-ROUGHEST PROTEIN-RELATED"/>
    <property type="match status" value="1"/>
</dbReference>
<dbReference type="Pfam" id="PF00041">
    <property type="entry name" value="fn3"/>
    <property type="match status" value="5"/>
</dbReference>
<feature type="domain" description="Fibronectin type-III" evidence="14">
    <location>
        <begin position="3353"/>
        <end position="3447"/>
    </location>
</feature>
<evidence type="ECO:0000256" key="11">
    <source>
        <dbReference type="SAM" id="MobiDB-lite"/>
    </source>
</evidence>
<feature type="domain" description="Ig-like" evidence="13">
    <location>
        <begin position="2758"/>
        <end position="2850"/>
    </location>
</feature>
<dbReference type="InterPro" id="IPR056754">
    <property type="entry name" value="DSCAM/DSCAML_C"/>
</dbReference>
<dbReference type="FunFam" id="2.60.40.10:FF:000093">
    <property type="entry name" value="Down syndrome cell adhesion molecule, isoform B"/>
    <property type="match status" value="1"/>
</dbReference>
<dbReference type="InterPro" id="IPR036116">
    <property type="entry name" value="FN3_sf"/>
</dbReference>
<dbReference type="GO" id="GO:0098609">
    <property type="term" value="P:cell-cell adhesion"/>
    <property type="evidence" value="ECO:0007669"/>
    <property type="project" value="TreeGrafter"/>
</dbReference>
<evidence type="ECO:0000259" key="13">
    <source>
        <dbReference type="PROSITE" id="PS50835"/>
    </source>
</evidence>
<dbReference type="SUPFAM" id="SSF48726">
    <property type="entry name" value="Immunoglobulin"/>
    <property type="match status" value="19"/>
</dbReference>
<dbReference type="FunFam" id="2.60.40.10:FF:000104">
    <property type="entry name" value="Down syndrome cell adhesion molecule b"/>
    <property type="match status" value="1"/>
</dbReference>
<sequence length="4069" mass="442754">MFAVVHQSYTAEILNEYVILGNDALLKCNIPSFVADFVGVAHWVSNQGDTYAIGQDYRVVHPKYDVYVEMEHVILGNDALFKCKIPSHVGDQVHISGWVDSQGSDFQSFMDNPKTTAVIQSYETDVGKEYVILGNDALMKCSVPSFVADNVEVTSWHGSDGLEMSPNQVYVVAQAYETHVNQEYVIKSNDVIMKCGIPSFVGDFAVVVSWHDNEGQTFMASVAGVVGQKFKAHVPLETYVILGNDAILKCEIPSFVADLVLVDSWIDSMGQSFLPTKHAVGQDYKTYVNQAHVIKGNDVLVKCDIPTFVADFTQVVGWLDNQGNEFLLTQSQGGMKTDLRSISDTSFTFTVVTQSYEIYISPVHVIKGNDILVKCDIPSFAADFVQVVAWTDNEGHHFVPRDLSSSSAQSVQVVVNQNYEVDVFKETVILGNDALLKCAIPSFVADLLTVQSWIDSLGVTIGAQSHPNDDGAVHQEYTTQGEDEYVIRGNDVILKCKIPSFVADFVQVVAWVDNEHHTYSIQGNLNHQAMNQDYQTGPIDEYVILYNDALMRCTIPSFVSDFVQVVAWVDNEGHEYHHQAVNQNYQTEPINEYVILGNDALMRCSIPSFVSDFVQVFSWLDNEGHELHSQVNHPVVNQAYKSGVEEEYVILSNDALLNCKVPSFVADFVQVVAWEDSESNHFRPKPDRGAVSQDYVLETHNTYVIIGNGALFKCEIPSFVADFLQVHSWLDNTGQEYFAQTNSNDGIFRPRASLFVSQSYTHEASNEYVIIGNDALFQCEIPSFVADSLEIAGWVDSEGNEYTQTNHLPQGREKDSDDVVDQPYETRVGDEFVIIGNDVHVTCDFPGFASDFLDVLTWHSIDQFDDPMNVTDIQAISSSTEKADTNGKYVVLPSGELQIRNVTADDGFKTYKCRTKHRLTGETKLSATAGKLVITEPIGSAKPKFGSEMDLFAFRKQLDESIALVCPAQGFPIPAFSQLVVPSQSSPMKLNRLQSNGGNTIAWVSFVQHRVPPFQDLEPIGSAKPKFSSKLDSLAFTERIDSTMALLCPAQGSPIPAFRACRQNPSEVLLRSFPPKPDLLLSMNLLVEALHSLVQLKGLPFHHLEAFTLALNNHLHSLAQLKDPPFQHREDGSLKAVIRNTGNSLGLACPAQGYPIPSYRWYKFMKSNNNKKLVDLDDRVKQVGGTLIIKEATVDDSGKYLCMVNNSVGGESVETVLTVTAPLSVEVEPKQQIVDYGRPATFKCNYKGNPVKSIYWLKNGEPIDHTETTLRIASVKKEDRGMYQCFVRNDQESAQATGELKLGGRFDPPEFVYAFDSITTQPGPMVSLKCVAKGDPAPEVKWYSYNNEVESDGVLLTGSFQADNGDVVSYLNISQVRTKYGGSYECQASSKVGSVSHSAKLNVNGAPYVRKMRPMKVVAGKSMFVTCPVAGHPISSVSWEKDGRQLPFNDRQTVFPNGTLAIANVQRKEDASTYTCVARNDEGYSARSDLTVTVMAPPEIAPFSFGSDPSVKEGIYAQIACMVQSGDLPITLSWSLKGDIISSEPGLTTNQVGARASILSIKSVGYRHSGVYTCTARNAAGFARQSAELKVNDPPQIVPFTFGADTVDEGVYAQVSCIAQRGDLPMSITWSLKGDVVSSEPGMTTSQIGPRASILSIHSVGYRHSGTYTCTARNVAGTVTYSSQLQVNEPPRIVPFSFGRDVFNEGEYAQISCFVSSGDLPLSITWSLQGSTTSAGGSETGVMTSPMGQRANFLAIESVGHQHSGEYTCIARNAAGNATYSTTLVVNEPPVILPLTFGKEIMNEDQFAQVVCIVTEGDEPLTISWSLQGEAVSSEPGLSTTSLGTRTSMLTIQSVGYRHSGTYTCTAANKAGSTANSALLKVNDPPVLMPLTFGADILDEGQFAQVVCIVAKGDEPLVISWSLQGETVSSEPGLSTTLLGTRTSMLTIQRIGYRHSGTYTCTAANKAGSAFESVELKVNDPPEIVPFSFGQSVVNEGDFTQVTCAISRGDQPLKITWTLKGDVVSSEPSLTTSMIGTRTSILMIDSVGYRHSGIYTCHASNAAGSKTHSTVLKVNEPPEILPLTFGKETVDEGEFAQVICIVNKGDEPLVITWSLHGSVISSEPSVSTTLLGTRTSMLTIQTVGYRHTGHYTCTAKNRAGVVSSTTELRVNEPPQIVPFSFGSETVNEGEFVQVTCNVKRGDEPMKVSWSLKGDIISSEPAITTTMIGTRTSILIINAVGYRHSGEYRCIAQNKAGIDYHSTMLMVNEPPSIGHFAFPSEIVDEGTFAQIACSATKGDEPLSLTWHLHGATISSEPSITTTMVGTRTSILIISSVGYRHSGIYTCKAENPAGSATYSAELKVNEPPEIGGFKFAKEIMNEGDFAQLSCFATSGDEPLSLSWSFHGDRVGTETGITTTNLGSRMSILVINSVDYSHRGNYSCKAKNDAGSQSVTAELKVNEPPKLLPFTFGSEVLNEGSFAQLSCVVSEGDEPLVLSWSFHGHNLNSDLGIATSNVGPRVSFLMINSVGHRHMGNYTCAASNVAGKATYSAQLKVNEPPEILAFDFGKDIMDEGDFVHVSCIVTKGDLPLSIRWSFHGHTVGAESGISTSQAGPRANFLSIPSVSHKHRGLYTCTATNEAGNTSVTTQLKVNVSPRWTVEPTDKQFAQGSDAKIDCKADGFPKPEITWKKAVVTNPQMRPTPNDYNDFDASQDRNIKIIEGALIIKNIKKANEGFYLCKASNGIGGISAVAKIAVQAPPSFEIKKRTQTALISENTVLQCEAKGEKPIGVLWNMNNKRLDTNVDPRYTIREESQEDGMLSTISIKRTQREDSALFTCVATNAFGSDDTSINLIIQEKPETPYGLKVLDKTGRTVKLSWQAPYNGNSNLTRYIIEFKPIKGTWANDIDHVLVPGDQTMAGVFSLRPATSYHFRIVAQNEIGVSGPSDTVTIETAQEAPSGSPVDIRLAAVDQHTLRVSWKPPLSEHWNGDILGYYVGYKKTSYGEDKPYLFETVEFIKEQGHEHQLQISNLEVFTEYAVVVQAFNKMGQGPMSEEVLVHTAEGAPTQPPEGVILTTLSSQSIKVTWSAPPRASTNGVIKGYKVIYGPSKTWYDPATRNTKISSDAKTELTGLKKFTNYTVQVLAFTNGGDGVKSDVLTSTTEQDIPGPPSSVKALAMSDEAILVSWQEPEEPNGKVIQYTVYIKELDRSRDMAPKSHKVNALQMSHQVDSLNRKARYEFWVTAHTTIGEGSQSSQVTLSPTNRIPAKIASFDDAFVAVAKQDLKLPCIAVGSPSPELHWKMRGQPIPENDRIRQLPDGSLQITRVIKEDSGKYTCMVNNKYGQDMVTHELIVNGPPDPPEVTITSQTTDTITVKLRSANPKDMTPVHGYTLHYKPEFGDWNSAQIPFGSDEFTLNSLNCGQLYHLYITAYNSIGVGPRSAQLTANTKGVKPTIPEAHQFLEVSAGSVTLHLNAWLDGGCPIINFVVEYKPKNQMDWTLVSNNVKAGGNFVVLDLNPATWYNLRVTAKNNAGYSVAEYEIATLTVTGGTIAPVRKIDGSGSDGSGQSPFEESIMYFLTNVNLVVPVVSAIAVIVIAIAVICVLRSIAPPLGKDPTATKAGFPGLPDWLDLDVIVPVVATVIVICVGILVVCVALTRRKHPPPLMHPGHKNKASAYATYDRRASKNGSQLPGEGPQYDEIPYGDVGPNFSGKGKLPQVPDDYSQVPQIPARQVGGSIANGEEDISPYATFHLLGMREENKGNPNPNAAGVTAANFQTLPPGAGMGPNGPNTPSRHISQTMNPRRSLANPPPGVPMQTAVYDSVNCDYEPGSMLYQGQPQNFGNPYDCPEGMYGHNQINQAMQQSYPGDTGTVIFKGGPNNGAARGPLPNHPDEEHFPPPPPMRGGAAGGSVDTSLNDSNSTTQSNLTSECSEAECDREPLVKGNQAGNRASVASEKELSNDEMRRLLERNEVVNTNGGGNINPSNPYDSNDPTPHELNASRGAIKFRKSLKQNLNSLNSPVDAPNPKQTSLLDLVNKQIPHPAAIRMLGSTSHNVVCQAIEMNLPFPVQAVYP</sequence>
<keyword evidence="2 12" id="KW-0812">Transmembrane</keyword>
<feature type="domain" description="Fibronectin type-III" evidence="14">
    <location>
        <begin position="3166"/>
        <end position="3262"/>
    </location>
</feature>
<dbReference type="Proteomes" id="UP000318571">
    <property type="component" value="Chromosome 11"/>
</dbReference>
<dbReference type="SMART" id="SM00409">
    <property type="entry name" value="IG"/>
    <property type="match status" value="21"/>
</dbReference>
<feature type="domain" description="Ig-like" evidence="13">
    <location>
        <begin position="2558"/>
        <end position="2651"/>
    </location>
</feature>
<feature type="domain" description="Ig-like" evidence="13">
    <location>
        <begin position="2654"/>
        <end position="2753"/>
    </location>
</feature>
<accession>A0A553PMB3</accession>
<dbReference type="STRING" id="6832.A0A553PMB3"/>
<dbReference type="Pfam" id="PF13927">
    <property type="entry name" value="Ig_3"/>
    <property type="match status" value="10"/>
</dbReference>
<dbReference type="PROSITE" id="PS50853">
    <property type="entry name" value="FN3"/>
    <property type="match status" value="6"/>
</dbReference>
<feature type="domain" description="Ig-like" evidence="13">
    <location>
        <begin position="3263"/>
        <end position="3351"/>
    </location>
</feature>
<feature type="domain" description="Fibronectin type-III" evidence="14">
    <location>
        <begin position="2959"/>
        <end position="3061"/>
    </location>
</feature>
<dbReference type="FunFam" id="2.60.40.10:FF:000719">
    <property type="entry name" value="nephrin isoform X1"/>
    <property type="match status" value="1"/>
</dbReference>
<keyword evidence="8" id="KW-1015">Disulfide bond</keyword>
<dbReference type="GO" id="GO:0030154">
    <property type="term" value="P:cell differentiation"/>
    <property type="evidence" value="ECO:0007669"/>
    <property type="project" value="UniProtKB-ARBA"/>
</dbReference>
<dbReference type="InterPro" id="IPR036179">
    <property type="entry name" value="Ig-like_dom_sf"/>
</dbReference>
<gene>
    <name evidence="15" type="ORF">TCAL_07587</name>
</gene>
<dbReference type="InterPro" id="IPR003598">
    <property type="entry name" value="Ig_sub2"/>
</dbReference>
<dbReference type="InterPro" id="IPR021012">
    <property type="entry name" value="Dscam1_C"/>
</dbReference>
<evidence type="ECO:0000256" key="7">
    <source>
        <dbReference type="ARBA" id="ARBA00023136"/>
    </source>
</evidence>
<feature type="transmembrane region" description="Helical" evidence="12">
    <location>
        <begin position="3629"/>
        <end position="3652"/>
    </location>
</feature>
<keyword evidence="3" id="KW-0732">Signal</keyword>
<evidence type="ECO:0000256" key="8">
    <source>
        <dbReference type="ARBA" id="ARBA00023157"/>
    </source>
</evidence>
<evidence type="ECO:0000256" key="2">
    <source>
        <dbReference type="ARBA" id="ARBA00022692"/>
    </source>
</evidence>
<dbReference type="FunFam" id="2.60.40.10:FF:000324">
    <property type="entry name" value="Down syndrome cell adhesion molecule, isoform D"/>
    <property type="match status" value="1"/>
</dbReference>
<feature type="domain" description="Ig-like" evidence="13">
    <location>
        <begin position="1407"/>
        <end position="1493"/>
    </location>
</feature>
<keyword evidence="7 12" id="KW-0472">Membrane</keyword>
<dbReference type="InterPro" id="IPR003599">
    <property type="entry name" value="Ig_sub"/>
</dbReference>
<proteinExistence type="predicted"/>
<dbReference type="InterPro" id="IPR013098">
    <property type="entry name" value="Ig_I-set"/>
</dbReference>
<dbReference type="GO" id="GO:0005886">
    <property type="term" value="C:plasma membrane"/>
    <property type="evidence" value="ECO:0007669"/>
    <property type="project" value="TreeGrafter"/>
</dbReference>
<evidence type="ECO:0000256" key="9">
    <source>
        <dbReference type="ARBA" id="ARBA00023180"/>
    </source>
</evidence>
<dbReference type="FunFam" id="2.60.40.10:FF:000032">
    <property type="entry name" value="palladin isoform X1"/>
    <property type="match status" value="2"/>
</dbReference>
<feature type="domain" description="Fibronectin type-III" evidence="14">
    <location>
        <begin position="3451"/>
        <end position="3546"/>
    </location>
</feature>
<keyword evidence="6 12" id="KW-1133">Transmembrane helix</keyword>
<dbReference type="PANTHER" id="PTHR11640">
    <property type="entry name" value="NEPHRIN"/>
    <property type="match status" value="1"/>
</dbReference>
<feature type="domain" description="Ig-like" evidence="13">
    <location>
        <begin position="1498"/>
        <end position="1590"/>
    </location>
</feature>
<feature type="domain" description="Ig-like" evidence="13">
    <location>
        <begin position="2366"/>
        <end position="2459"/>
    </location>
</feature>
<evidence type="ECO:0000256" key="4">
    <source>
        <dbReference type="ARBA" id="ARBA00022737"/>
    </source>
</evidence>
<organism evidence="15 16">
    <name type="scientific">Tigriopus californicus</name>
    <name type="common">Marine copepod</name>
    <dbReference type="NCBI Taxonomy" id="6832"/>
    <lineage>
        <taxon>Eukaryota</taxon>
        <taxon>Metazoa</taxon>
        <taxon>Ecdysozoa</taxon>
        <taxon>Arthropoda</taxon>
        <taxon>Crustacea</taxon>
        <taxon>Multicrustacea</taxon>
        <taxon>Hexanauplia</taxon>
        <taxon>Copepoda</taxon>
        <taxon>Harpacticoida</taxon>
        <taxon>Harpacticidae</taxon>
        <taxon>Tigriopus</taxon>
    </lineage>
</organism>
<feature type="compositionally biased region" description="Basic and acidic residues" evidence="11">
    <location>
        <begin position="3950"/>
        <end position="3967"/>
    </location>
</feature>
<dbReference type="Pfam" id="PF07679">
    <property type="entry name" value="I-set"/>
    <property type="match status" value="9"/>
</dbReference>
<keyword evidence="5" id="KW-0130">Cell adhesion</keyword>
<dbReference type="GO" id="GO:0050839">
    <property type="term" value="F:cell adhesion molecule binding"/>
    <property type="evidence" value="ECO:0007669"/>
    <property type="project" value="TreeGrafter"/>
</dbReference>
<feature type="domain" description="Ig-like" evidence="13">
    <location>
        <begin position="1595"/>
        <end position="1688"/>
    </location>
</feature>
<dbReference type="InterPro" id="IPR013783">
    <property type="entry name" value="Ig-like_fold"/>
</dbReference>
<protein>
    <submittedName>
        <fullName evidence="15">Uncharacterized protein</fullName>
    </submittedName>
</protein>
<evidence type="ECO:0000256" key="3">
    <source>
        <dbReference type="ARBA" id="ARBA00022729"/>
    </source>
</evidence>
<dbReference type="SMART" id="SM00060">
    <property type="entry name" value="FN3"/>
    <property type="match status" value="6"/>
</dbReference>
<dbReference type="FunFam" id="2.60.40.10:FF:000028">
    <property type="entry name" value="Neuronal cell adhesion molecule"/>
    <property type="match status" value="1"/>
</dbReference>
<feature type="domain" description="Ig-like" evidence="13">
    <location>
        <begin position="1982"/>
        <end position="2073"/>
    </location>
</feature>
<feature type="compositionally biased region" description="Polar residues" evidence="11">
    <location>
        <begin position="3907"/>
        <end position="3926"/>
    </location>
</feature>
<evidence type="ECO:0000256" key="6">
    <source>
        <dbReference type="ARBA" id="ARBA00022989"/>
    </source>
</evidence>
<dbReference type="FunFam" id="2.60.40.10:FF:000394">
    <property type="entry name" value="Down syndrome cell adhesion molecule, isoform J"/>
    <property type="match status" value="1"/>
</dbReference>
<feature type="domain" description="Fibronectin type-III" evidence="14">
    <location>
        <begin position="3066"/>
        <end position="3162"/>
    </location>
</feature>
<dbReference type="PROSITE" id="PS50835">
    <property type="entry name" value="IG_LIKE"/>
    <property type="match status" value="20"/>
</dbReference>
<dbReference type="FunFam" id="2.60.40.10:FF:000017">
    <property type="entry name" value="Down syndrome cell adhesion molecule b"/>
    <property type="match status" value="10"/>
</dbReference>
<dbReference type="SMART" id="SM00408">
    <property type="entry name" value="IGc2"/>
    <property type="match status" value="19"/>
</dbReference>
<dbReference type="Gene3D" id="2.60.40.10">
    <property type="entry name" value="Immunoglobulins"/>
    <property type="match status" value="40"/>
</dbReference>